<comment type="cofactor">
    <cofactor evidence="1">
        <name>heme</name>
        <dbReference type="ChEBI" id="CHEBI:30413"/>
    </cofactor>
</comment>
<dbReference type="SUPFAM" id="SSF53448">
    <property type="entry name" value="Nucleotide-diphospho-sugar transferases"/>
    <property type="match status" value="1"/>
</dbReference>
<comment type="caution">
    <text evidence="10">The sequence shown here is derived from an EMBL/GenBank/DDBJ whole genome shotgun (WGS) entry which is preliminary data.</text>
</comment>
<evidence type="ECO:0000256" key="4">
    <source>
        <dbReference type="ARBA" id="ARBA00022617"/>
    </source>
</evidence>
<evidence type="ECO:0000256" key="9">
    <source>
        <dbReference type="SAM" id="Phobius"/>
    </source>
</evidence>
<evidence type="ECO:0000256" key="3">
    <source>
        <dbReference type="ARBA" id="ARBA00010617"/>
    </source>
</evidence>
<dbReference type="InterPro" id="IPR001128">
    <property type="entry name" value="Cyt_P450"/>
</dbReference>
<dbReference type="Gene3D" id="1.10.630.10">
    <property type="entry name" value="Cytochrome P450"/>
    <property type="match status" value="1"/>
</dbReference>
<keyword evidence="4" id="KW-0408">Iron</keyword>
<keyword evidence="9" id="KW-1133">Transmembrane helix</keyword>
<keyword evidence="9" id="KW-0812">Transmembrane</keyword>
<evidence type="ECO:0000256" key="5">
    <source>
        <dbReference type="ARBA" id="ARBA00022676"/>
    </source>
</evidence>
<dbReference type="Gene3D" id="3.90.550.10">
    <property type="entry name" value="Spore Coat Polysaccharide Biosynthesis Protein SpsA, Chain A"/>
    <property type="match status" value="1"/>
</dbReference>
<feature type="transmembrane region" description="Helical" evidence="9">
    <location>
        <begin position="370"/>
        <end position="391"/>
    </location>
</feature>
<comment type="similarity">
    <text evidence="2">Belongs to the glycosyltransferase 34 family.</text>
</comment>
<feature type="region of interest" description="Disordered" evidence="8">
    <location>
        <begin position="783"/>
        <end position="803"/>
    </location>
</feature>
<dbReference type="PANTHER" id="PTHR24305">
    <property type="entry name" value="CYTOCHROME P450"/>
    <property type="match status" value="1"/>
</dbReference>
<evidence type="ECO:0000256" key="2">
    <source>
        <dbReference type="ARBA" id="ARBA00005664"/>
    </source>
</evidence>
<keyword evidence="7" id="KW-0560">Oxidoreductase</keyword>
<reference evidence="10 11" key="1">
    <citation type="submission" date="2024-07" db="EMBL/GenBank/DDBJ databases">
        <title>Section-level genome sequencing and comparative genomics of Aspergillus sections Usti and Cavernicolus.</title>
        <authorList>
            <consortium name="Lawrence Berkeley National Laboratory"/>
            <person name="Nybo J.L."/>
            <person name="Vesth T.C."/>
            <person name="Theobald S."/>
            <person name="Frisvad J.C."/>
            <person name="Larsen T.O."/>
            <person name="Kjaerboelling I."/>
            <person name="Rothschild-Mancinelli K."/>
            <person name="Lyhne E.K."/>
            <person name="Kogle M.E."/>
            <person name="Barry K."/>
            <person name="Clum A."/>
            <person name="Na H."/>
            <person name="Ledsgaard L."/>
            <person name="Lin J."/>
            <person name="Lipzen A."/>
            <person name="Kuo A."/>
            <person name="Riley R."/>
            <person name="Mondo S."/>
            <person name="LaButti K."/>
            <person name="Haridas S."/>
            <person name="Pangalinan J."/>
            <person name="Salamov A.A."/>
            <person name="Simmons B.A."/>
            <person name="Magnuson J.K."/>
            <person name="Chen J."/>
            <person name="Drula E."/>
            <person name="Henrissat B."/>
            <person name="Wiebenga A."/>
            <person name="Lubbers R.J."/>
            <person name="Gomes A.C."/>
            <person name="Macurrencykelacurrency M.R."/>
            <person name="Stajich J."/>
            <person name="Grigoriev I.V."/>
            <person name="Mortensen U.H."/>
            <person name="De vries R.P."/>
            <person name="Baker S.E."/>
            <person name="Andersen M.R."/>
        </authorList>
    </citation>
    <scope>NUCLEOTIDE SEQUENCE [LARGE SCALE GENOMIC DNA]</scope>
    <source>
        <strain evidence="10 11">CBS 756.74</strain>
    </source>
</reference>
<feature type="compositionally biased region" description="Basic and acidic residues" evidence="8">
    <location>
        <begin position="783"/>
        <end position="795"/>
    </location>
</feature>
<evidence type="ECO:0000256" key="6">
    <source>
        <dbReference type="ARBA" id="ARBA00022679"/>
    </source>
</evidence>
<dbReference type="InterPro" id="IPR002401">
    <property type="entry name" value="Cyt_P450_E_grp-I"/>
</dbReference>
<dbReference type="InterPro" id="IPR036396">
    <property type="entry name" value="Cyt_P450_sf"/>
</dbReference>
<keyword evidence="9" id="KW-0472">Membrane</keyword>
<name>A0ABR4KMQ4_9EURO</name>
<dbReference type="InterPro" id="IPR050121">
    <property type="entry name" value="Cytochrome_P450_monoxygenase"/>
</dbReference>
<organism evidence="10 11">
    <name type="scientific">Aspergillus pseudodeflectus</name>
    <dbReference type="NCBI Taxonomy" id="176178"/>
    <lineage>
        <taxon>Eukaryota</taxon>
        <taxon>Fungi</taxon>
        <taxon>Dikarya</taxon>
        <taxon>Ascomycota</taxon>
        <taxon>Pezizomycotina</taxon>
        <taxon>Eurotiomycetes</taxon>
        <taxon>Eurotiomycetidae</taxon>
        <taxon>Eurotiales</taxon>
        <taxon>Aspergillaceae</taxon>
        <taxon>Aspergillus</taxon>
        <taxon>Aspergillus subgen. Nidulantes</taxon>
    </lineage>
</organism>
<dbReference type="Proteomes" id="UP001610444">
    <property type="component" value="Unassembled WGS sequence"/>
</dbReference>
<keyword evidence="4" id="KW-0479">Metal-binding</keyword>
<keyword evidence="5" id="KW-0328">Glycosyltransferase</keyword>
<dbReference type="Pfam" id="PF05637">
    <property type="entry name" value="Glyco_transf_34"/>
    <property type="match status" value="1"/>
</dbReference>
<protein>
    <submittedName>
        <fullName evidence="10">Cytochrome P450</fullName>
    </submittedName>
</protein>
<dbReference type="PRINTS" id="PR00463">
    <property type="entry name" value="EP450I"/>
</dbReference>
<evidence type="ECO:0000256" key="7">
    <source>
        <dbReference type="ARBA" id="ARBA00023002"/>
    </source>
</evidence>
<keyword evidence="11" id="KW-1185">Reference proteome</keyword>
<sequence>MIAPSRRLRLLTLLTLSPLLLVLLYLNTLYGRQSTNPGEWLPHRKTTSLSLPSTRQITKVSMLYGKKNSLYERALQSHRRHAERWGYGMEVLRSDISEGFWNKPVYLLERVIRELSKGYADGERVEWLMWVDADSAVLNPAIPLEIFLPPNDLGDIHLIATKDHKGLNTGIFFLRVHPWSINLLAETLAFPAYNPSVDLDIQVDQSSMERVLNGSKYRDNVTYLPRTWINAYEWAHAYEGERGNYLVHFPGLGEQRWPHMERWLDIIERTPERWEVPVDQTGYLVDTEAFWYRVSKAKGIIDEYAKVKAEAARKGASPLSASSREREEGMEKAVEELRKVLREAPFEAQLLQQRIEDWNRIPTATMQPSFIMGNLPSFLIILGFAYFLTLAQRVRKNPLSSLPGPRITKWTDLVLKYYTVLGQRPRYVHALHEKYGPLVRVSPTEIDISDIPAAREIHRIASPFLKAPWYRLLNRKDGESVFSTTDPEYHRRHRRLLSSPLSDSNLRSVMEPLVRSRIDLAIEKIRSEASSRRGVADIYKWFFFMATDIIGELSFGDSFRMLEIGTKNQYIADLETVAKIGGIRATFPFVMAVAGILPLSIFREVVESTDRIVSYAMQSVERYKAHLALNPDEAGRKPTLFTKLYGASQRESQKNGEECLSDREIRNDAQSFIIAGSDTTANTLTYLVWSVLRDENIQRKLVAELEESLGGTEKELSDSELRELPYLNQVISEALRLYPAVPSALPRVVPEKGSTLAGYWLPGGATVTTQLYSLHRDAEIFEDPERQDPHHDQLRRNPPSTHGTAPCNGLVLPCFSDSYWEEVPGGGLI</sequence>
<dbReference type="EMBL" id="JBFXLR010000013">
    <property type="protein sequence ID" value="KAL2853553.1"/>
    <property type="molecule type" value="Genomic_DNA"/>
</dbReference>
<evidence type="ECO:0000313" key="10">
    <source>
        <dbReference type="EMBL" id="KAL2853553.1"/>
    </source>
</evidence>
<dbReference type="InterPro" id="IPR008630">
    <property type="entry name" value="Glyco_trans_34"/>
</dbReference>
<evidence type="ECO:0000256" key="1">
    <source>
        <dbReference type="ARBA" id="ARBA00001971"/>
    </source>
</evidence>
<keyword evidence="4" id="KW-0349">Heme</keyword>
<gene>
    <name evidence="10" type="ORF">BJX68DRAFT_254171</name>
</gene>
<dbReference type="GeneID" id="98158015"/>
<dbReference type="Pfam" id="PF00067">
    <property type="entry name" value="p450"/>
    <property type="match status" value="1"/>
</dbReference>
<evidence type="ECO:0000313" key="11">
    <source>
        <dbReference type="Proteomes" id="UP001610444"/>
    </source>
</evidence>
<dbReference type="RefSeq" id="XP_070900919.1">
    <property type="nucleotide sequence ID" value="XM_071042851.1"/>
</dbReference>
<dbReference type="InterPro" id="IPR029044">
    <property type="entry name" value="Nucleotide-diphossugar_trans"/>
</dbReference>
<accession>A0ABR4KMQ4</accession>
<dbReference type="SUPFAM" id="SSF48264">
    <property type="entry name" value="Cytochrome P450"/>
    <property type="match status" value="1"/>
</dbReference>
<evidence type="ECO:0000256" key="8">
    <source>
        <dbReference type="SAM" id="MobiDB-lite"/>
    </source>
</evidence>
<dbReference type="PANTHER" id="PTHR24305:SF96">
    <property type="entry name" value="CYTOCHROME P450 MONOOXYGENASE STCB-RELATED"/>
    <property type="match status" value="1"/>
</dbReference>
<keyword evidence="6" id="KW-0808">Transferase</keyword>
<proteinExistence type="inferred from homology"/>
<comment type="similarity">
    <text evidence="3">Belongs to the cytochrome P450 family.</text>
</comment>